<accession>A0A415LI03</accession>
<dbReference type="InterPro" id="IPR045591">
    <property type="entry name" value="DUF6462"/>
</dbReference>
<dbReference type="RefSeq" id="WP_118379079.1">
    <property type="nucleotide sequence ID" value="NZ_CABJDQ010000001.1"/>
</dbReference>
<comment type="caution">
    <text evidence="1">The sequence shown here is derived from an EMBL/GenBank/DDBJ whole genome shotgun (WGS) entry which is preliminary data.</text>
</comment>
<name>A0A415LI03_9FIRM</name>
<sequence>MDILNNEKFVRYTDGAKMYHMGKTKFQSLAKEAKACYKIGQMVLVNVDILNDYLEQFRITEDEFYK</sequence>
<dbReference type="AlphaFoldDB" id="A0A415LI03"/>
<gene>
    <name evidence="1" type="ORF">DW018_00380</name>
</gene>
<dbReference type="Pfam" id="PF20063">
    <property type="entry name" value="DUF6462"/>
    <property type="match status" value="1"/>
</dbReference>
<protein>
    <submittedName>
        <fullName evidence="1">Transcriptional regulator</fullName>
    </submittedName>
</protein>
<dbReference type="GeneID" id="66465688"/>
<evidence type="ECO:0000313" key="1">
    <source>
        <dbReference type="EMBL" id="RHL47924.1"/>
    </source>
</evidence>
<dbReference type="EMBL" id="QROT01000001">
    <property type="protein sequence ID" value="RHL47924.1"/>
    <property type="molecule type" value="Genomic_DNA"/>
</dbReference>
<reference evidence="1 2" key="1">
    <citation type="submission" date="2018-08" db="EMBL/GenBank/DDBJ databases">
        <title>A genome reference for cultivated species of the human gut microbiota.</title>
        <authorList>
            <person name="Zou Y."/>
            <person name="Xue W."/>
            <person name="Luo G."/>
        </authorList>
    </citation>
    <scope>NUCLEOTIDE SEQUENCE [LARGE SCALE GENOMIC DNA]</scope>
    <source>
        <strain evidence="1 2">AF37-4</strain>
    </source>
</reference>
<dbReference type="Proteomes" id="UP000283314">
    <property type="component" value="Unassembled WGS sequence"/>
</dbReference>
<organism evidence="1 2">
    <name type="scientific">Eubacterium ventriosum</name>
    <dbReference type="NCBI Taxonomy" id="39496"/>
    <lineage>
        <taxon>Bacteria</taxon>
        <taxon>Bacillati</taxon>
        <taxon>Bacillota</taxon>
        <taxon>Clostridia</taxon>
        <taxon>Eubacteriales</taxon>
        <taxon>Eubacteriaceae</taxon>
        <taxon>Eubacterium</taxon>
    </lineage>
</organism>
<proteinExistence type="predicted"/>
<evidence type="ECO:0000313" key="2">
    <source>
        <dbReference type="Proteomes" id="UP000283314"/>
    </source>
</evidence>